<dbReference type="PATRIC" id="fig|1056511.3.peg.142"/>
<dbReference type="OrthoDB" id="323572at2"/>
<feature type="region of interest" description="Disordered" evidence="1">
    <location>
        <begin position="316"/>
        <end position="352"/>
    </location>
</feature>
<name>L8JK18_9GAMM</name>
<comment type="caution">
    <text evidence="2">The sequence shown here is derived from an EMBL/GenBank/DDBJ whole genome shotgun (WGS) entry which is preliminary data.</text>
</comment>
<protein>
    <recommendedName>
        <fullName evidence="4">Chromosome partitioning protein ParB</fullName>
    </recommendedName>
</protein>
<dbReference type="CDD" id="cd16390">
    <property type="entry name" value="ParB_N_Srx_like"/>
    <property type="match status" value="1"/>
</dbReference>
<gene>
    <name evidence="2" type="ORF">C942_00141</name>
</gene>
<dbReference type="InterPro" id="IPR014956">
    <property type="entry name" value="ParBc_2"/>
</dbReference>
<evidence type="ECO:0008006" key="4">
    <source>
        <dbReference type="Google" id="ProtNLM"/>
    </source>
</evidence>
<dbReference type="SUPFAM" id="SSF110849">
    <property type="entry name" value="ParB/Sulfiredoxin"/>
    <property type="match status" value="1"/>
</dbReference>
<proteinExistence type="predicted"/>
<evidence type="ECO:0000313" key="2">
    <source>
        <dbReference type="EMBL" id="ELR67834.1"/>
    </source>
</evidence>
<evidence type="ECO:0000256" key="1">
    <source>
        <dbReference type="SAM" id="MobiDB-lite"/>
    </source>
</evidence>
<dbReference type="InterPro" id="IPR036086">
    <property type="entry name" value="ParB/Sulfiredoxin_sf"/>
</dbReference>
<sequence length="352" mass="39910">MLSLRDIFFAVSGFTFCFFTPYASAAKTTYADLKSGDVITVTLDQLLPTQAVLSYDREYANLARYSENLKQMYNDLCIANGGKGVKKWSEDSKPTDPESYQCRNKPGTHTDALNTVVVGPEEGMLFLTQGHHVFSTFWDMPNGGTSVPVTVKVTHNLIGSAEDFWAEMNNDREVWLRNSKGQKIKADDLPEYIGQKQLKHDRYLSLIFLLEGISYSHPKTKDKKTIPFFELNWALALRKHMKISEYDLNVPDEYATALTEAATIMVDLSDDEVIGKSEKTAKEMGKFKAVDSKALEKLITDKKSDFNYAMAYRMAKKEKSTPKRLLEQEAAEKEKKKKSKEAEPNNKDEKSE</sequence>
<organism evidence="2 3">
    <name type="scientific">Photobacterium marinum</name>
    <dbReference type="NCBI Taxonomy" id="1056511"/>
    <lineage>
        <taxon>Bacteria</taxon>
        <taxon>Pseudomonadati</taxon>
        <taxon>Pseudomonadota</taxon>
        <taxon>Gammaproteobacteria</taxon>
        <taxon>Vibrionales</taxon>
        <taxon>Vibrionaceae</taxon>
        <taxon>Photobacterium</taxon>
    </lineage>
</organism>
<reference evidence="2 3" key="1">
    <citation type="submission" date="2012-12" db="EMBL/GenBank/DDBJ databases">
        <title>Genome Assembly of Photobacterium sp. AK15.</title>
        <authorList>
            <person name="Khatri I."/>
            <person name="Vaidya B."/>
            <person name="Srinivas T.N.R."/>
            <person name="Subramanian S."/>
            <person name="Pinnaka A."/>
        </authorList>
    </citation>
    <scope>NUCLEOTIDE SEQUENCE [LARGE SCALE GENOMIC DNA]</scope>
    <source>
        <strain evidence="2 3">AK15</strain>
    </source>
</reference>
<keyword evidence="3" id="KW-1185">Reference proteome</keyword>
<accession>L8JK18</accession>
<evidence type="ECO:0000313" key="3">
    <source>
        <dbReference type="Proteomes" id="UP000011134"/>
    </source>
</evidence>
<dbReference type="Proteomes" id="UP000011134">
    <property type="component" value="Unassembled WGS sequence"/>
</dbReference>
<dbReference type="RefSeq" id="WP_007461317.1">
    <property type="nucleotide sequence ID" value="NZ_AMZO01000001.1"/>
</dbReference>
<dbReference type="Gene3D" id="3.90.1530.10">
    <property type="entry name" value="Conserved hypothetical protein from pyrococcus furiosus pfu- 392566-001, ParB domain"/>
    <property type="match status" value="1"/>
</dbReference>
<dbReference type="Pfam" id="PF08857">
    <property type="entry name" value="ParBc_2"/>
    <property type="match status" value="1"/>
</dbReference>
<dbReference type="EMBL" id="AMZO01000001">
    <property type="protein sequence ID" value="ELR67834.1"/>
    <property type="molecule type" value="Genomic_DNA"/>
</dbReference>
<dbReference type="AlphaFoldDB" id="L8JK18"/>